<reference evidence="12" key="1">
    <citation type="submission" date="2016-03" db="EMBL/GenBank/DDBJ databases">
        <title>CYP716 enzymes form the cradle of triterpenoid diversity in eudicots.</title>
        <authorList>
            <person name="Miettinen K."/>
            <person name="Pollier J."/>
            <person name="Arendt P."/>
            <person name="Moses T."/>
            <person name="Mertens J."/>
            <person name="Goossens A."/>
        </authorList>
    </citation>
    <scope>NUCLEOTIDE SEQUENCE</scope>
    <source>
        <strain evidence="12">CYP716S5</strain>
    </source>
</reference>
<dbReference type="SUPFAM" id="SSF48264">
    <property type="entry name" value="Cytochrome P450"/>
    <property type="match status" value="1"/>
</dbReference>
<dbReference type="Gene3D" id="1.10.630.10">
    <property type="entry name" value="Cytochrome P450"/>
    <property type="match status" value="1"/>
</dbReference>
<feature type="binding site" description="axial binding residue" evidence="10">
    <location>
        <position position="427"/>
    </location>
    <ligand>
        <name>heme</name>
        <dbReference type="ChEBI" id="CHEBI:30413"/>
    </ligand>
    <ligandPart>
        <name>Fe</name>
        <dbReference type="ChEBI" id="CHEBI:18248"/>
    </ligandPart>
</feature>
<dbReference type="GO" id="GO:0004497">
    <property type="term" value="F:monooxygenase activity"/>
    <property type="evidence" value="ECO:0007669"/>
    <property type="project" value="UniProtKB-KW"/>
</dbReference>
<dbReference type="PROSITE" id="PS00086">
    <property type="entry name" value="CYTOCHROME_P450"/>
    <property type="match status" value="1"/>
</dbReference>
<keyword evidence="5 10" id="KW-0479">Metal-binding</keyword>
<dbReference type="InterPro" id="IPR001128">
    <property type="entry name" value="Cyt_P450"/>
</dbReference>
<dbReference type="FunFam" id="1.10.630.10:FF:000022">
    <property type="entry name" value="Taxadiene 5-alpha hydroxylase"/>
    <property type="match status" value="1"/>
</dbReference>
<dbReference type="InterPro" id="IPR036396">
    <property type="entry name" value="Cyt_P450_sf"/>
</dbReference>
<organism evidence="12">
    <name type="scientific">Platycodon grandiflorus</name>
    <name type="common">Balloon flower</name>
    <name type="synonym">Campanula grandiflora</name>
    <dbReference type="NCBI Taxonomy" id="94286"/>
    <lineage>
        <taxon>Eukaryota</taxon>
        <taxon>Viridiplantae</taxon>
        <taxon>Streptophyta</taxon>
        <taxon>Embryophyta</taxon>
        <taxon>Tracheophyta</taxon>
        <taxon>Spermatophyta</taxon>
        <taxon>Magnoliopsida</taxon>
        <taxon>eudicotyledons</taxon>
        <taxon>Gunneridae</taxon>
        <taxon>Pentapetalae</taxon>
        <taxon>asterids</taxon>
        <taxon>campanulids</taxon>
        <taxon>Asterales</taxon>
        <taxon>Campanulaceae</taxon>
        <taxon>Platycodon</taxon>
    </lineage>
</organism>
<dbReference type="GO" id="GO:0016125">
    <property type="term" value="P:sterol metabolic process"/>
    <property type="evidence" value="ECO:0007669"/>
    <property type="project" value="TreeGrafter"/>
</dbReference>
<dbReference type="EMBL" id="KU878856">
    <property type="protein sequence ID" value="AOG74839.1"/>
    <property type="molecule type" value="mRNA"/>
</dbReference>
<evidence type="ECO:0000256" key="8">
    <source>
        <dbReference type="ARBA" id="ARBA00023004"/>
    </source>
</evidence>
<evidence type="ECO:0000256" key="6">
    <source>
        <dbReference type="ARBA" id="ARBA00022989"/>
    </source>
</evidence>
<evidence type="ECO:0000256" key="7">
    <source>
        <dbReference type="ARBA" id="ARBA00023002"/>
    </source>
</evidence>
<dbReference type="PRINTS" id="PR00385">
    <property type="entry name" value="P450"/>
</dbReference>
<dbReference type="CDD" id="cd11043">
    <property type="entry name" value="CYP90-like"/>
    <property type="match status" value="1"/>
</dbReference>
<dbReference type="PRINTS" id="PR00463">
    <property type="entry name" value="EP450I"/>
</dbReference>
<dbReference type="PANTHER" id="PTHR24286">
    <property type="entry name" value="CYTOCHROME P450 26"/>
    <property type="match status" value="1"/>
</dbReference>
<evidence type="ECO:0000256" key="10">
    <source>
        <dbReference type="PIRSR" id="PIRSR602401-1"/>
    </source>
</evidence>
<dbReference type="SMR" id="A0A1I9Q5Z1"/>
<proteinExistence type="evidence at transcript level"/>
<comment type="cofactor">
    <cofactor evidence="1 10">
        <name>heme</name>
        <dbReference type="ChEBI" id="CHEBI:30413"/>
    </cofactor>
</comment>
<dbReference type="GO" id="GO:0020037">
    <property type="term" value="F:heme binding"/>
    <property type="evidence" value="ECO:0007669"/>
    <property type="project" value="InterPro"/>
</dbReference>
<evidence type="ECO:0000256" key="5">
    <source>
        <dbReference type="ARBA" id="ARBA00022723"/>
    </source>
</evidence>
<dbReference type="GO" id="GO:0016705">
    <property type="term" value="F:oxidoreductase activity, acting on paired donors, with incorporation or reduction of molecular oxygen"/>
    <property type="evidence" value="ECO:0007669"/>
    <property type="project" value="InterPro"/>
</dbReference>
<dbReference type="PANTHER" id="PTHR24286:SF53">
    <property type="entry name" value="BETA-AMYRIN 28-OXIDASE-LIKE"/>
    <property type="match status" value="1"/>
</dbReference>
<name>A0A1I9Q5Z1_PLAGD</name>
<keyword evidence="10 11" id="KW-0349">Heme</keyword>
<evidence type="ECO:0000256" key="3">
    <source>
        <dbReference type="ARBA" id="ARBA00010617"/>
    </source>
</evidence>
<evidence type="ECO:0000256" key="1">
    <source>
        <dbReference type="ARBA" id="ARBA00001971"/>
    </source>
</evidence>
<keyword evidence="8 10" id="KW-0408">Iron</keyword>
<accession>A0A1I9Q5Z1</accession>
<protein>
    <submittedName>
        <fullName evidence="12">Beta-amyrin 12,13-epoxidase</fullName>
    </submittedName>
</protein>
<sequence>MDLLLSSTLVAVVFGAIAYKFFINLQAKKTKPNGVLPPGRTGWPIIGESINLISAGKAGEPERFVRERMKKYSPDVFKTSIATEKVACFCGVAGNKFVFSNENKQLKSWWPSQITKVMLSKGSPVVDTKKFRDALSQFLRPDALKYYVPIMDEKMKRFMAAELVINQVFKAFPIFKELAFSLSSKLFLNTEDPTLIAKLGTQFEMLMAGLFSVPINLPGTNFRRAINSAIRFREQVSPLIKQTISEPTTTTGNKHDLLSYLIAASADQPDIDEETILKGIVDTILTVLMASHDTTSCVMAAVVYFLADHPHVYKQVMEEQIEIKKCKQAGELLNWDDVMKMKYSRNVVNEALRLVPPGAGAFKEAITDITYAGFIIPKGWKIYWTVHSTHKDPKYFENPEEFNPSRFEGNGPVPYSFIPFGLGPRMCPGAEFSRTEVLVFVHNLVTRYRFEKLVQNEKFIYNPLPVPAHGLPIRLLPHDDNNGN</sequence>
<keyword evidence="7 11" id="KW-0560">Oxidoreductase</keyword>
<comment type="subcellular location">
    <subcellularLocation>
        <location evidence="2">Membrane</location>
        <topology evidence="2">Single-pass membrane protein</topology>
    </subcellularLocation>
</comment>
<evidence type="ECO:0000256" key="4">
    <source>
        <dbReference type="ARBA" id="ARBA00022692"/>
    </source>
</evidence>
<dbReference type="InterPro" id="IPR017972">
    <property type="entry name" value="Cyt_P450_CS"/>
</dbReference>
<evidence type="ECO:0000256" key="9">
    <source>
        <dbReference type="ARBA" id="ARBA00023136"/>
    </source>
</evidence>
<dbReference type="InterPro" id="IPR002401">
    <property type="entry name" value="Cyt_P450_E_grp-I"/>
</dbReference>
<evidence type="ECO:0000256" key="11">
    <source>
        <dbReference type="RuleBase" id="RU000461"/>
    </source>
</evidence>
<dbReference type="GO" id="GO:0005506">
    <property type="term" value="F:iron ion binding"/>
    <property type="evidence" value="ECO:0007669"/>
    <property type="project" value="InterPro"/>
</dbReference>
<keyword evidence="6" id="KW-1133">Transmembrane helix</keyword>
<dbReference type="Pfam" id="PF00067">
    <property type="entry name" value="p450"/>
    <property type="match status" value="1"/>
</dbReference>
<keyword evidence="4" id="KW-0812">Transmembrane</keyword>
<keyword evidence="11" id="KW-0503">Monooxygenase</keyword>
<evidence type="ECO:0000313" key="12">
    <source>
        <dbReference type="EMBL" id="AOG74839.1"/>
    </source>
</evidence>
<dbReference type="GO" id="GO:0016020">
    <property type="term" value="C:membrane"/>
    <property type="evidence" value="ECO:0007669"/>
    <property type="project" value="UniProtKB-SubCell"/>
</dbReference>
<keyword evidence="9" id="KW-0472">Membrane</keyword>
<evidence type="ECO:0000256" key="2">
    <source>
        <dbReference type="ARBA" id="ARBA00004167"/>
    </source>
</evidence>
<comment type="similarity">
    <text evidence="3 11">Belongs to the cytochrome P450 family.</text>
</comment>
<dbReference type="AlphaFoldDB" id="A0A1I9Q5Z1"/>